<dbReference type="InterPro" id="IPR011041">
    <property type="entry name" value="Quinoprot_gluc/sorb_DH_b-prop"/>
</dbReference>
<name>A0A1X6P4N8_PORUM</name>
<keyword evidence="5" id="KW-1185">Reference proteome</keyword>
<keyword evidence="2" id="KW-0472">Membrane</keyword>
<feature type="domain" description="IPT/TIG" evidence="3">
    <location>
        <begin position="907"/>
        <end position="998"/>
    </location>
</feature>
<keyword evidence="2" id="KW-0812">Transmembrane</keyword>
<feature type="region of interest" description="Disordered" evidence="1">
    <location>
        <begin position="451"/>
        <end position="475"/>
    </location>
</feature>
<dbReference type="SUPFAM" id="SSF81296">
    <property type="entry name" value="E set domains"/>
    <property type="match status" value="2"/>
</dbReference>
<evidence type="ECO:0000313" key="4">
    <source>
        <dbReference type="EMBL" id="OSX75613.1"/>
    </source>
</evidence>
<reference evidence="4 5" key="1">
    <citation type="submission" date="2017-03" db="EMBL/GenBank/DDBJ databases">
        <title>WGS assembly of Porphyra umbilicalis.</title>
        <authorList>
            <person name="Brawley S.H."/>
            <person name="Blouin N.A."/>
            <person name="Ficko-Blean E."/>
            <person name="Wheeler G.L."/>
            <person name="Lohr M."/>
            <person name="Goodson H.V."/>
            <person name="Jenkins J.W."/>
            <person name="Blaby-Haas C.E."/>
            <person name="Helliwell K.E."/>
            <person name="Chan C."/>
            <person name="Marriage T."/>
            <person name="Bhattacharya D."/>
            <person name="Klein A.S."/>
            <person name="Badis Y."/>
            <person name="Brodie J."/>
            <person name="Cao Y."/>
            <person name="Collen J."/>
            <person name="Dittami S.M."/>
            <person name="Gachon C.M."/>
            <person name="Green B.R."/>
            <person name="Karpowicz S."/>
            <person name="Kim J.W."/>
            <person name="Kudahl U."/>
            <person name="Lin S."/>
            <person name="Michel G."/>
            <person name="Mittag M."/>
            <person name="Olson B.J."/>
            <person name="Pangilinan J."/>
            <person name="Peng Y."/>
            <person name="Qiu H."/>
            <person name="Shu S."/>
            <person name="Singer J.T."/>
            <person name="Smith A.G."/>
            <person name="Sprecher B.N."/>
            <person name="Wagner V."/>
            <person name="Wang W."/>
            <person name="Wang Z.-Y."/>
            <person name="Yan J."/>
            <person name="Yarish C."/>
            <person name="Zoeuner-Riek S."/>
            <person name="Zhuang Y."/>
            <person name="Zou Y."/>
            <person name="Lindquist E.A."/>
            <person name="Grimwood J."/>
            <person name="Barry K."/>
            <person name="Rokhsar D.S."/>
            <person name="Schmutz J."/>
            <person name="Stiller J.W."/>
            <person name="Grossman A.R."/>
            <person name="Prochnik S.E."/>
        </authorList>
    </citation>
    <scope>NUCLEOTIDE SEQUENCE [LARGE SCALE GENOMIC DNA]</scope>
    <source>
        <strain evidence="4">4086291</strain>
    </source>
</reference>
<evidence type="ECO:0000256" key="2">
    <source>
        <dbReference type="SAM" id="Phobius"/>
    </source>
</evidence>
<dbReference type="InterPro" id="IPR002909">
    <property type="entry name" value="IPT_dom"/>
</dbReference>
<keyword evidence="2" id="KW-1133">Transmembrane helix</keyword>
<protein>
    <recommendedName>
        <fullName evidence="3">IPT/TIG domain-containing protein</fullName>
    </recommendedName>
</protein>
<dbReference type="SMART" id="SM00429">
    <property type="entry name" value="IPT"/>
    <property type="match status" value="2"/>
</dbReference>
<dbReference type="SUPFAM" id="SSF50952">
    <property type="entry name" value="Soluble quinoprotein glucose dehydrogenase"/>
    <property type="match status" value="1"/>
</dbReference>
<dbReference type="OrthoDB" id="663146at2759"/>
<sequence>MAPPLAAAAARAPLPSVGRRRAALSLRPPRRRRQLVPVVGVAAATAAVVVVVVVAAAWGTAAPAAAVGVRHRPHGQLRTVRQGGAPDEGGGDAAAEAPAAEVAAVSPPATTAAASAAPHDAAAAHATPVDAASPGGNKTHSAHAVIDALDLTYVDHDGDGEAAVTLSGVGSHTHHFADDGSPGTLTRTEWFNNDTGALLGSALRVTATFPLGTTTVRLEVADSAGAVASDWAVVAVVDAIRPGAYCYYFPPGTAFPPPADGAGAPKAVFAAPSGMQFIGTRTFPEGPHGDGDWVARCVWLYHAAAAGDYTFGVNVTGRAALRVDAKTVFDDGEEAGTVTLAAGLHEAVLAYAKVGPDAHLRVTVNGDDMPDGAFSHDQNRVVPVITGISPAAGGTVGGTAVRVTGVGFFTSSVRVVFGAAPAASVDRVSATELRVVAPPASPGPHAVTVVTGGGGADDDGSGDNVAGDGREAAPAEGGVSNAVTFTVAGDAVAPEFTSFLVKGATGDEKFDLPSGIAIAYGPDGRYYVSLYGPHVLALTISGDGLDHRVTDVCKSESLGVNVSAASVSFNPADGDNLQAYVSVATLYYHERYGLPMSAWDNGRILLLAPDDDRGECLGIKSTVISGLPTSNHDHSPAGLAWDPDGRLLILSPGLTNMGTAAGGERLGGTDESPLSAAVLIADVNAPGFDGAITYNSTAEERYAVQTGGFDVAIYATGLRSAFGSTVHTSGELYVTDNGPNELFGDEVFDGCDSSRASTGHGDKVVRLVRGAHYGHPNPNRGRDDPAQCTYKWPNEAETADYKPPLVAFADGSHDGIVEVLSNVFPAMKHDVLVSKFSTGNRANDGLLKLIHLSDAGADDPPTVTDVHPASGLDIESTPSGAYYLPRTQKGELLAIVPVYDPPPADGPPLPLGVKPHRGPAAGGHTVTVGGHNFGAAPTATLGDRPCTDVRDVAPDGTRFRCTVPPAAVAGALVRLAVTAGETGVTSDVTPGRGDYWYMNDVAVAGVDRASCVVGGGRGTCKVRQ</sequence>
<feature type="transmembrane region" description="Helical" evidence="2">
    <location>
        <begin position="35"/>
        <end position="58"/>
    </location>
</feature>
<accession>A0A1X6P4N8</accession>
<dbReference type="Gene3D" id="2.60.40.10">
    <property type="entry name" value="Immunoglobulins"/>
    <property type="match status" value="2"/>
</dbReference>
<feature type="region of interest" description="Disordered" evidence="1">
    <location>
        <begin position="79"/>
        <end position="139"/>
    </location>
</feature>
<dbReference type="EMBL" id="KV918897">
    <property type="protein sequence ID" value="OSX75613.1"/>
    <property type="molecule type" value="Genomic_DNA"/>
</dbReference>
<dbReference type="Proteomes" id="UP000218209">
    <property type="component" value="Unassembled WGS sequence"/>
</dbReference>
<dbReference type="Gene3D" id="2.120.10.30">
    <property type="entry name" value="TolB, C-terminal domain"/>
    <property type="match status" value="1"/>
</dbReference>
<evidence type="ECO:0000259" key="3">
    <source>
        <dbReference type="SMART" id="SM00429"/>
    </source>
</evidence>
<dbReference type="Pfam" id="PF01833">
    <property type="entry name" value="TIG"/>
    <property type="match status" value="2"/>
</dbReference>
<dbReference type="InterPro" id="IPR011042">
    <property type="entry name" value="6-blade_b-propeller_TolB-like"/>
</dbReference>
<dbReference type="CDD" id="cd00102">
    <property type="entry name" value="IPT"/>
    <property type="match status" value="1"/>
</dbReference>
<dbReference type="AlphaFoldDB" id="A0A1X6P4N8"/>
<dbReference type="InterPro" id="IPR014756">
    <property type="entry name" value="Ig_E-set"/>
</dbReference>
<proteinExistence type="predicted"/>
<feature type="domain" description="IPT/TIG" evidence="3">
    <location>
        <begin position="382"/>
        <end position="463"/>
    </location>
</feature>
<organism evidence="4 5">
    <name type="scientific">Porphyra umbilicalis</name>
    <name type="common">Purple laver</name>
    <name type="synonym">Red alga</name>
    <dbReference type="NCBI Taxonomy" id="2786"/>
    <lineage>
        <taxon>Eukaryota</taxon>
        <taxon>Rhodophyta</taxon>
        <taxon>Bangiophyceae</taxon>
        <taxon>Bangiales</taxon>
        <taxon>Bangiaceae</taxon>
        <taxon>Porphyra</taxon>
    </lineage>
</organism>
<evidence type="ECO:0000313" key="5">
    <source>
        <dbReference type="Proteomes" id="UP000218209"/>
    </source>
</evidence>
<evidence type="ECO:0000256" key="1">
    <source>
        <dbReference type="SAM" id="MobiDB-lite"/>
    </source>
</evidence>
<dbReference type="InterPro" id="IPR013783">
    <property type="entry name" value="Ig-like_fold"/>
</dbReference>
<gene>
    <name evidence="4" type="ORF">BU14_0229s0001</name>
</gene>
<feature type="compositionally biased region" description="Low complexity" evidence="1">
    <location>
        <begin position="93"/>
        <end position="134"/>
    </location>
</feature>